<dbReference type="InterPro" id="IPR027379">
    <property type="entry name" value="CLS_N"/>
</dbReference>
<dbReference type="EMBL" id="PYGA01000003">
    <property type="protein sequence ID" value="PSK99694.1"/>
    <property type="molecule type" value="Genomic_DNA"/>
</dbReference>
<feature type="transmembrane region" description="Helical" evidence="7">
    <location>
        <begin position="12"/>
        <end position="42"/>
    </location>
</feature>
<dbReference type="Proteomes" id="UP000240542">
    <property type="component" value="Unassembled WGS sequence"/>
</dbReference>
<dbReference type="RefSeq" id="WP_106582063.1">
    <property type="nucleotide sequence ID" value="NZ_PYGA01000003.1"/>
</dbReference>
<evidence type="ECO:0000256" key="4">
    <source>
        <dbReference type="ARBA" id="ARBA00022989"/>
    </source>
</evidence>
<keyword evidence="2" id="KW-1003">Cell membrane</keyword>
<keyword evidence="5 7" id="KW-0472">Membrane</keyword>
<comment type="caution">
    <text evidence="9">The sequence shown here is derived from an EMBL/GenBank/DDBJ whole genome shotgun (WGS) entry which is preliminary data.</text>
</comment>
<feature type="compositionally biased region" description="Basic and acidic residues" evidence="6">
    <location>
        <begin position="87"/>
        <end position="107"/>
    </location>
</feature>
<dbReference type="OrthoDB" id="3298527at2"/>
<accession>A0A2P8DR88</accession>
<evidence type="ECO:0000313" key="10">
    <source>
        <dbReference type="Proteomes" id="UP000240542"/>
    </source>
</evidence>
<evidence type="ECO:0000256" key="1">
    <source>
        <dbReference type="ARBA" id="ARBA00004651"/>
    </source>
</evidence>
<keyword evidence="3 7" id="KW-0812">Transmembrane</keyword>
<gene>
    <name evidence="9" type="ORF">CLV63_103421</name>
</gene>
<feature type="region of interest" description="Disordered" evidence="6">
    <location>
        <begin position="87"/>
        <end position="122"/>
    </location>
</feature>
<keyword evidence="10" id="KW-1185">Reference proteome</keyword>
<comment type="subcellular location">
    <subcellularLocation>
        <location evidence="1">Cell membrane</location>
        <topology evidence="1">Multi-pass membrane protein</topology>
    </subcellularLocation>
</comment>
<evidence type="ECO:0000259" key="8">
    <source>
        <dbReference type="Pfam" id="PF13396"/>
    </source>
</evidence>
<reference evidence="9 10" key="1">
    <citation type="submission" date="2018-03" db="EMBL/GenBank/DDBJ databases">
        <title>Genomic Encyclopedia of Archaeal and Bacterial Type Strains, Phase II (KMG-II): from individual species to whole genera.</title>
        <authorList>
            <person name="Goeker M."/>
        </authorList>
    </citation>
    <scope>NUCLEOTIDE SEQUENCE [LARGE SCALE GENOMIC DNA]</scope>
    <source>
        <strain evidence="9 10">DSM 45312</strain>
    </source>
</reference>
<evidence type="ECO:0000256" key="3">
    <source>
        <dbReference type="ARBA" id="ARBA00022692"/>
    </source>
</evidence>
<dbReference type="Pfam" id="PF13396">
    <property type="entry name" value="PLDc_N"/>
    <property type="match status" value="1"/>
</dbReference>
<evidence type="ECO:0000256" key="6">
    <source>
        <dbReference type="SAM" id="MobiDB-lite"/>
    </source>
</evidence>
<protein>
    <submittedName>
        <fullName evidence="9">Phospholipase D-like protein</fullName>
    </submittedName>
</protein>
<evidence type="ECO:0000256" key="5">
    <source>
        <dbReference type="ARBA" id="ARBA00023136"/>
    </source>
</evidence>
<dbReference type="AlphaFoldDB" id="A0A2P8DR88"/>
<evidence type="ECO:0000313" key="9">
    <source>
        <dbReference type="EMBL" id="PSK99694.1"/>
    </source>
</evidence>
<evidence type="ECO:0000256" key="7">
    <source>
        <dbReference type="SAM" id="Phobius"/>
    </source>
</evidence>
<feature type="transmembrane region" description="Helical" evidence="7">
    <location>
        <begin position="54"/>
        <end position="74"/>
    </location>
</feature>
<evidence type="ECO:0000256" key="2">
    <source>
        <dbReference type="ARBA" id="ARBA00022475"/>
    </source>
</evidence>
<sequence>MNYDLNEGAQMGLGIAGAVIGGIMVILAILAVILFIAALISILMNHQVTGGGKFLWILGVLYMPVFGAVAWFVVGKKGTVNRILGIDKHPEGEGEGEGVRRAAHAERPGTAPHFGGASPGHA</sequence>
<proteinExistence type="predicted"/>
<organism evidence="9 10">
    <name type="scientific">Murinocardiopsis flavida</name>
    <dbReference type="NCBI Taxonomy" id="645275"/>
    <lineage>
        <taxon>Bacteria</taxon>
        <taxon>Bacillati</taxon>
        <taxon>Actinomycetota</taxon>
        <taxon>Actinomycetes</taxon>
        <taxon>Streptosporangiales</taxon>
        <taxon>Nocardiopsidaceae</taxon>
        <taxon>Murinocardiopsis</taxon>
    </lineage>
</organism>
<feature type="domain" description="Cardiolipin synthase N-terminal" evidence="8">
    <location>
        <begin position="33"/>
        <end position="75"/>
    </location>
</feature>
<name>A0A2P8DR88_9ACTN</name>
<dbReference type="GO" id="GO:0005886">
    <property type="term" value="C:plasma membrane"/>
    <property type="evidence" value="ECO:0007669"/>
    <property type="project" value="UniProtKB-SubCell"/>
</dbReference>
<keyword evidence="4 7" id="KW-1133">Transmembrane helix</keyword>